<sequence length="450" mass="49534">MGKYFGTDGFRGEANVDLTVEHAYKVGRFLGWYYGQKAPDERCRVVIGKDTRRSSYMFEYSLVAGLTASGADVYLLHVTTTPSVSYVVRTEGFNCGIMISASHNPFYDNGIKVINERGEKLEESVILEIEKYLDGEIGEIPLARKENIGRTVDFAAGRNRYIGYLISIATRSFKNMKVALDCANGSASAIAKNVFDALGAETHVMNNDPNGLNINTDCGSTHIRYLQKFVVEQKCDLGFAYDGDADRCIAVDGKGNVVDGDVIMYICGKYMKEQGTLFNNTVVTTIMSNFGLYKAFEREGIAYEKTAVGDKYVYENMAGTGNCLGGEQSGHIIFSKHATTGDGILTSLKVMEVVLEKKQTLEKLASEVDIYPQVLKNVRVKDKKEAQDDEAVQAEVAKVAESLGSDGRILLRQSGTEPVVRVMVEAPDLDTCERFVDQVIDVMGRQGHCV</sequence>
<dbReference type="InterPro" id="IPR005843">
    <property type="entry name" value="A-D-PHexomutase_C"/>
</dbReference>
<dbReference type="InterPro" id="IPR005844">
    <property type="entry name" value="A-D-PHexomutase_a/b/a-I"/>
</dbReference>
<dbReference type="Pfam" id="PF02879">
    <property type="entry name" value="PGM_PMM_II"/>
    <property type="match status" value="1"/>
</dbReference>
<dbReference type="CDD" id="cd05802">
    <property type="entry name" value="GlmM"/>
    <property type="match status" value="1"/>
</dbReference>
<dbReference type="PANTHER" id="PTHR42946">
    <property type="entry name" value="PHOSPHOHEXOSE MUTASE"/>
    <property type="match status" value="1"/>
</dbReference>
<dbReference type="SUPFAM" id="SSF55957">
    <property type="entry name" value="Phosphoglucomutase, C-terminal domain"/>
    <property type="match status" value="1"/>
</dbReference>
<evidence type="ECO:0000256" key="7">
    <source>
        <dbReference type="RuleBase" id="RU004326"/>
    </source>
</evidence>
<dbReference type="PRINTS" id="PR00509">
    <property type="entry name" value="PGMPMM"/>
</dbReference>
<comment type="function">
    <text evidence="6 8">Catalyzes the conversion of glucosamine-6-phosphate to glucosamine-1-phosphate.</text>
</comment>
<dbReference type="PANTHER" id="PTHR42946:SF1">
    <property type="entry name" value="PHOSPHOGLUCOMUTASE (ALPHA-D-GLUCOSE-1,6-BISPHOSPHATE-DEPENDENT)"/>
    <property type="match status" value="1"/>
</dbReference>
<evidence type="ECO:0000259" key="10">
    <source>
        <dbReference type="Pfam" id="PF02878"/>
    </source>
</evidence>
<feature type="domain" description="Alpha-D-phosphohexomutase alpha/beta/alpha" evidence="11">
    <location>
        <begin position="172"/>
        <end position="255"/>
    </location>
</feature>
<dbReference type="InterPro" id="IPR050060">
    <property type="entry name" value="Phosphoglucosamine_mutase"/>
</dbReference>
<dbReference type="RefSeq" id="WP_008720009.1">
    <property type="nucleotide sequence ID" value="NZ_JAJFEB010000024.1"/>
</dbReference>
<evidence type="ECO:0000256" key="4">
    <source>
        <dbReference type="ARBA" id="ARBA00022842"/>
    </source>
</evidence>
<comment type="cofactor">
    <cofactor evidence="6">
        <name>Mg(2+)</name>
        <dbReference type="ChEBI" id="CHEBI:18420"/>
    </cofactor>
    <text evidence="6">Binds 1 Mg(2+) ion per subunit.</text>
</comment>
<dbReference type="InterPro" id="IPR016066">
    <property type="entry name" value="A-D-PHexomutase_CS"/>
</dbReference>
<dbReference type="HAMAP" id="MF_01554_B">
    <property type="entry name" value="GlmM_B"/>
    <property type="match status" value="1"/>
</dbReference>
<evidence type="ECO:0000259" key="9">
    <source>
        <dbReference type="Pfam" id="PF00408"/>
    </source>
</evidence>
<proteinExistence type="inferred from homology"/>
<dbReference type="InterPro" id="IPR006352">
    <property type="entry name" value="GlmM_bact"/>
</dbReference>
<keyword evidence="2 6" id="KW-0597">Phosphoprotein</keyword>
<dbReference type="GO" id="GO:0008966">
    <property type="term" value="F:phosphoglucosamine mutase activity"/>
    <property type="evidence" value="ECO:0007669"/>
    <property type="project" value="UniProtKB-EC"/>
</dbReference>
<gene>
    <name evidence="6 13" type="primary">glmM</name>
    <name evidence="13" type="ORF">WMQ36_03435</name>
</gene>
<keyword evidence="14" id="KW-1185">Reference proteome</keyword>
<comment type="similarity">
    <text evidence="1 6 7">Belongs to the phosphohexose mutase family.</text>
</comment>
<keyword evidence="4 6" id="KW-0460">Magnesium</keyword>
<feature type="domain" description="Alpha-D-phosphohexomutase alpha/beta/alpha" evidence="12">
    <location>
        <begin position="259"/>
        <end position="367"/>
    </location>
</feature>
<dbReference type="EC" id="5.4.2.10" evidence="6 8"/>
<dbReference type="SUPFAM" id="SSF53738">
    <property type="entry name" value="Phosphoglucomutase, first 3 domains"/>
    <property type="match status" value="3"/>
</dbReference>
<dbReference type="PROSITE" id="PS00710">
    <property type="entry name" value="PGM_PMM"/>
    <property type="match status" value="1"/>
</dbReference>
<dbReference type="Gene3D" id="3.40.120.10">
    <property type="entry name" value="Alpha-D-Glucose-1,6-Bisphosphate, subunit A, domain 3"/>
    <property type="match status" value="3"/>
</dbReference>
<organism evidence="13 14">
    <name type="scientific">Enterocloster hominis</name>
    <name type="common">ex Hitch et al. 2024</name>
    <dbReference type="NCBI Taxonomy" id="1917870"/>
    <lineage>
        <taxon>Bacteria</taxon>
        <taxon>Bacillati</taxon>
        <taxon>Bacillota</taxon>
        <taxon>Clostridia</taxon>
        <taxon>Lachnospirales</taxon>
        <taxon>Lachnospiraceae</taxon>
        <taxon>Enterocloster</taxon>
    </lineage>
</organism>
<dbReference type="Pfam" id="PF02880">
    <property type="entry name" value="PGM_PMM_III"/>
    <property type="match status" value="1"/>
</dbReference>
<feature type="binding site" evidence="6">
    <location>
        <position position="242"/>
    </location>
    <ligand>
        <name>Mg(2+)</name>
        <dbReference type="ChEBI" id="CHEBI:18420"/>
    </ligand>
</feature>
<evidence type="ECO:0000256" key="5">
    <source>
        <dbReference type="ARBA" id="ARBA00023235"/>
    </source>
</evidence>
<comment type="PTM">
    <text evidence="6">Activated by phosphorylation.</text>
</comment>
<dbReference type="InterPro" id="IPR016055">
    <property type="entry name" value="A-D-PHexomutase_a/b/a-I/II/III"/>
</dbReference>
<dbReference type="InterPro" id="IPR005845">
    <property type="entry name" value="A-D-PHexomutase_a/b/a-II"/>
</dbReference>
<evidence type="ECO:0000256" key="6">
    <source>
        <dbReference type="HAMAP-Rule" id="MF_01554"/>
    </source>
</evidence>
<evidence type="ECO:0000256" key="3">
    <source>
        <dbReference type="ARBA" id="ARBA00022723"/>
    </source>
</evidence>
<feature type="binding site" evidence="6">
    <location>
        <position position="246"/>
    </location>
    <ligand>
        <name>Mg(2+)</name>
        <dbReference type="ChEBI" id="CHEBI:18420"/>
    </ligand>
</feature>
<evidence type="ECO:0000313" key="13">
    <source>
        <dbReference type="EMBL" id="MEQ2424016.1"/>
    </source>
</evidence>
<dbReference type="Gene3D" id="3.30.310.50">
    <property type="entry name" value="Alpha-D-phosphohexomutase, C-terminal domain"/>
    <property type="match status" value="1"/>
</dbReference>
<feature type="domain" description="Alpha-D-phosphohexomutase C-terminal" evidence="9">
    <location>
        <begin position="375"/>
        <end position="441"/>
    </location>
</feature>
<feature type="modified residue" description="Phosphoserine" evidence="6">
    <location>
        <position position="102"/>
    </location>
</feature>
<evidence type="ECO:0000256" key="1">
    <source>
        <dbReference type="ARBA" id="ARBA00010231"/>
    </source>
</evidence>
<dbReference type="NCBIfam" id="TIGR01455">
    <property type="entry name" value="glmM"/>
    <property type="match status" value="1"/>
</dbReference>
<dbReference type="InterPro" id="IPR005841">
    <property type="entry name" value="Alpha-D-phosphohexomutase_SF"/>
</dbReference>
<reference evidence="13 14" key="1">
    <citation type="submission" date="2024-03" db="EMBL/GenBank/DDBJ databases">
        <title>Human intestinal bacterial collection.</title>
        <authorList>
            <person name="Pauvert C."/>
            <person name="Hitch T.C.A."/>
            <person name="Clavel T."/>
        </authorList>
    </citation>
    <scope>NUCLEOTIDE SEQUENCE [LARGE SCALE GENOMIC DNA]</scope>
    <source>
        <strain evidence="13 14">CLA-SR-H021</strain>
    </source>
</reference>
<feature type="active site" description="Phosphoserine intermediate" evidence="6">
    <location>
        <position position="102"/>
    </location>
</feature>
<name>A0ABV1D0V2_9FIRM</name>
<feature type="binding site" description="via phosphate group" evidence="6">
    <location>
        <position position="102"/>
    </location>
    <ligand>
        <name>Mg(2+)</name>
        <dbReference type="ChEBI" id="CHEBI:18420"/>
    </ligand>
</feature>
<evidence type="ECO:0000259" key="12">
    <source>
        <dbReference type="Pfam" id="PF02880"/>
    </source>
</evidence>
<keyword evidence="3 6" id="KW-0479">Metal-binding</keyword>
<comment type="catalytic activity">
    <reaction evidence="6 8">
        <text>alpha-D-glucosamine 1-phosphate = D-glucosamine 6-phosphate</text>
        <dbReference type="Rhea" id="RHEA:23424"/>
        <dbReference type="ChEBI" id="CHEBI:58516"/>
        <dbReference type="ChEBI" id="CHEBI:58725"/>
        <dbReference type="EC" id="5.4.2.10"/>
    </reaction>
</comment>
<dbReference type="Pfam" id="PF02878">
    <property type="entry name" value="PGM_PMM_I"/>
    <property type="match status" value="1"/>
</dbReference>
<dbReference type="InterPro" id="IPR005846">
    <property type="entry name" value="A-D-PHexomutase_a/b/a-III"/>
</dbReference>
<dbReference type="Pfam" id="PF00408">
    <property type="entry name" value="PGM_PMM_IV"/>
    <property type="match status" value="1"/>
</dbReference>
<comment type="caution">
    <text evidence="13">The sequence shown here is derived from an EMBL/GenBank/DDBJ whole genome shotgun (WGS) entry which is preliminary data.</text>
</comment>
<accession>A0ABV1D0V2</accession>
<dbReference type="Proteomes" id="UP001454086">
    <property type="component" value="Unassembled WGS sequence"/>
</dbReference>
<evidence type="ECO:0000256" key="8">
    <source>
        <dbReference type="RuleBase" id="RU004327"/>
    </source>
</evidence>
<evidence type="ECO:0000256" key="2">
    <source>
        <dbReference type="ARBA" id="ARBA00022553"/>
    </source>
</evidence>
<protein>
    <recommendedName>
        <fullName evidence="6 8">Phosphoglucosamine mutase</fullName>
        <ecNumber evidence="6 8">5.4.2.10</ecNumber>
    </recommendedName>
</protein>
<feature type="binding site" evidence="6">
    <location>
        <position position="244"/>
    </location>
    <ligand>
        <name>Mg(2+)</name>
        <dbReference type="ChEBI" id="CHEBI:18420"/>
    </ligand>
</feature>
<evidence type="ECO:0000313" key="14">
    <source>
        <dbReference type="Proteomes" id="UP001454086"/>
    </source>
</evidence>
<keyword evidence="5 6" id="KW-0413">Isomerase</keyword>
<feature type="domain" description="Alpha-D-phosphohexomutase alpha/beta/alpha" evidence="10">
    <location>
        <begin position="3"/>
        <end position="134"/>
    </location>
</feature>
<evidence type="ECO:0000259" key="11">
    <source>
        <dbReference type="Pfam" id="PF02879"/>
    </source>
</evidence>
<dbReference type="EMBL" id="JBBMFM010000007">
    <property type="protein sequence ID" value="MEQ2424016.1"/>
    <property type="molecule type" value="Genomic_DNA"/>
</dbReference>
<dbReference type="InterPro" id="IPR036900">
    <property type="entry name" value="A-D-PHexomutase_C_sf"/>
</dbReference>